<protein>
    <submittedName>
        <fullName evidence="2">Cupin 2 conserved barrel domain protein</fullName>
    </submittedName>
</protein>
<evidence type="ECO:0000259" key="1">
    <source>
        <dbReference type="Pfam" id="PF07883"/>
    </source>
</evidence>
<organism evidence="2 3">
    <name type="scientific">Gemmatirosa kalamazoonensis</name>
    <dbReference type="NCBI Taxonomy" id="861299"/>
    <lineage>
        <taxon>Bacteria</taxon>
        <taxon>Pseudomonadati</taxon>
        <taxon>Gemmatimonadota</taxon>
        <taxon>Gemmatimonadia</taxon>
        <taxon>Gemmatimonadales</taxon>
        <taxon>Gemmatimonadaceae</taxon>
        <taxon>Gemmatirosa</taxon>
    </lineage>
</organism>
<dbReference type="Proteomes" id="UP000019151">
    <property type="component" value="Plasmid 1"/>
</dbReference>
<dbReference type="InterPro" id="IPR013096">
    <property type="entry name" value="Cupin_2"/>
</dbReference>
<accession>W0RRI0</accession>
<dbReference type="CDD" id="cd02226">
    <property type="entry name" value="cupin_YdbB-like"/>
    <property type="match status" value="1"/>
</dbReference>
<dbReference type="Pfam" id="PF07883">
    <property type="entry name" value="Cupin_2"/>
    <property type="match status" value="1"/>
</dbReference>
<geneLocation type="plasmid" evidence="2 3">
    <name>1</name>
</geneLocation>
<dbReference type="RefSeq" id="WP_025414382.1">
    <property type="nucleotide sequence ID" value="NZ_CP007129.1"/>
</dbReference>
<dbReference type="InterPro" id="IPR052044">
    <property type="entry name" value="PKS_Associated_Protein"/>
</dbReference>
<dbReference type="AlphaFoldDB" id="W0RRI0"/>
<gene>
    <name evidence="2" type="ORF">J421_5537</name>
</gene>
<proteinExistence type="predicted"/>
<keyword evidence="3" id="KW-1185">Reference proteome</keyword>
<dbReference type="SUPFAM" id="SSF51182">
    <property type="entry name" value="RmlC-like cupins"/>
    <property type="match status" value="1"/>
</dbReference>
<keyword evidence="2" id="KW-0614">Plasmid</keyword>
<dbReference type="KEGG" id="gba:J421_5537"/>
<dbReference type="InterPro" id="IPR011051">
    <property type="entry name" value="RmlC_Cupin_sf"/>
</dbReference>
<dbReference type="OrthoDB" id="9794183at2"/>
<dbReference type="PANTHER" id="PTHR36114">
    <property type="entry name" value="16.7 KDA PROTEIN IN WHIE LOCUS"/>
    <property type="match status" value="1"/>
</dbReference>
<feature type="domain" description="Cupin type-2" evidence="1">
    <location>
        <begin position="39"/>
        <end position="96"/>
    </location>
</feature>
<dbReference type="Gene3D" id="2.60.120.10">
    <property type="entry name" value="Jelly Rolls"/>
    <property type="match status" value="1"/>
</dbReference>
<dbReference type="InterPro" id="IPR014710">
    <property type="entry name" value="RmlC-like_jellyroll"/>
</dbReference>
<evidence type="ECO:0000313" key="3">
    <source>
        <dbReference type="Proteomes" id="UP000019151"/>
    </source>
</evidence>
<dbReference type="PANTHER" id="PTHR36114:SF1">
    <property type="entry name" value="16.7 KDA PROTEIN IN WHIE LOCUS"/>
    <property type="match status" value="1"/>
</dbReference>
<dbReference type="InParanoid" id="W0RRI0"/>
<name>W0RRI0_9BACT</name>
<evidence type="ECO:0000313" key="2">
    <source>
        <dbReference type="EMBL" id="AHG93072.1"/>
    </source>
</evidence>
<dbReference type="HOGENOM" id="CLU_131430_1_0_0"/>
<reference evidence="2 3" key="1">
    <citation type="journal article" date="2014" name="Genome Announc.">
        <title>Genome Sequence and Methylome of Soil Bacterium Gemmatirosa kalamazoonensis KBS708T, a Member of the Rarely Cultivated Gemmatimonadetes Phylum.</title>
        <authorList>
            <person name="Debruyn J.M."/>
            <person name="Radosevich M."/>
            <person name="Wommack K.E."/>
            <person name="Polson S.W."/>
            <person name="Hauser L.J."/>
            <person name="Fawaz M.N."/>
            <person name="Korlach J."/>
            <person name="Tsai Y.C."/>
        </authorList>
    </citation>
    <scope>NUCLEOTIDE SEQUENCE [LARGE SCALE GENOMIC DNA]</scope>
    <source>
        <strain evidence="2 3">KBS708</strain>
        <plasmid evidence="3">Plasmid 1</plasmid>
    </source>
</reference>
<dbReference type="PATRIC" id="fig|861299.3.peg.5572"/>
<dbReference type="EMBL" id="CP007129">
    <property type="protein sequence ID" value="AHG93072.1"/>
    <property type="molecule type" value="Genomic_DNA"/>
</dbReference>
<sequence>MDVVNLEAKLATFAEHFQPRTVGEFNGHDLMVAKLQGPFRWHAHDDTDDFFLVLKGRLTIELRDRTVSLGPGELFVVPRGVEHRPVAEEEVHLLLIERTGTPNTGDPATAAPRRVI</sequence>